<dbReference type="SUPFAM" id="SSF50998">
    <property type="entry name" value="Quinoprotein alcohol dehydrogenase-like"/>
    <property type="match status" value="2"/>
</dbReference>
<dbReference type="InterPro" id="IPR013783">
    <property type="entry name" value="Ig-like_fold"/>
</dbReference>
<comment type="caution">
    <text evidence="7">The sequence shown here is derived from an EMBL/GenBank/DDBJ whole genome shotgun (WGS) entry which is preliminary data.</text>
</comment>
<dbReference type="InterPro" id="IPR004843">
    <property type="entry name" value="Calcineurin-like_PHP"/>
</dbReference>
<dbReference type="GO" id="GO:0005975">
    <property type="term" value="P:carbohydrate metabolic process"/>
    <property type="evidence" value="ECO:0007669"/>
    <property type="project" value="UniProtKB-ARBA"/>
</dbReference>
<dbReference type="Pfam" id="PF13360">
    <property type="entry name" value="PQQ_2"/>
    <property type="match status" value="2"/>
</dbReference>
<evidence type="ECO:0000256" key="2">
    <source>
        <dbReference type="SAM" id="SignalP"/>
    </source>
</evidence>
<dbReference type="PANTHER" id="PTHR34512">
    <property type="entry name" value="CELL SURFACE PROTEIN"/>
    <property type="match status" value="1"/>
</dbReference>
<dbReference type="Proteomes" id="UP000638648">
    <property type="component" value="Unassembled WGS sequence"/>
</dbReference>
<feature type="domain" description="Calcineurin-like phosphoesterase N-terminal" evidence="6">
    <location>
        <begin position="61"/>
        <end position="129"/>
    </location>
</feature>
<dbReference type="Gene3D" id="2.130.10.10">
    <property type="entry name" value="YVTN repeat-like/Quinoprotein amine dehydrogenase"/>
    <property type="match status" value="2"/>
</dbReference>
<evidence type="ECO:0000259" key="5">
    <source>
        <dbReference type="Pfam" id="PF16370"/>
    </source>
</evidence>
<reference evidence="7" key="1">
    <citation type="submission" date="2020-10" db="EMBL/GenBank/DDBJ databases">
        <title>Sequencing the genomes of 1000 actinobacteria strains.</title>
        <authorList>
            <person name="Klenk H.-P."/>
        </authorList>
    </citation>
    <scope>NUCLEOTIDE SEQUENCE</scope>
    <source>
        <strain evidence="7">DSM 45354</strain>
    </source>
</reference>
<dbReference type="EMBL" id="JADBEM010000001">
    <property type="protein sequence ID" value="MBE1606953.1"/>
    <property type="molecule type" value="Genomic_DNA"/>
</dbReference>
<feature type="domain" description="Pyrrolo-quinoline quinone repeat" evidence="4">
    <location>
        <begin position="509"/>
        <end position="600"/>
    </location>
</feature>
<evidence type="ECO:0000256" key="1">
    <source>
        <dbReference type="SAM" id="MobiDB-lite"/>
    </source>
</evidence>
<dbReference type="InterPro" id="IPR032285">
    <property type="entry name" value="Metallophos_N"/>
</dbReference>
<dbReference type="SUPFAM" id="SSF56300">
    <property type="entry name" value="Metallo-dependent phosphatases"/>
    <property type="match status" value="1"/>
</dbReference>
<keyword evidence="8" id="KW-1185">Reference proteome</keyword>
<dbReference type="PANTHER" id="PTHR34512:SF30">
    <property type="entry name" value="OUTER MEMBRANE PROTEIN ASSEMBLY FACTOR BAMB"/>
    <property type="match status" value="1"/>
</dbReference>
<dbReference type="InterPro" id="IPR029052">
    <property type="entry name" value="Metallo-depent_PP-like"/>
</dbReference>
<protein>
    <submittedName>
        <fullName evidence="7">Outer membrane protein assembly factor BamB/predicted phosphodiesterase</fullName>
    </submittedName>
</protein>
<gene>
    <name evidence="7" type="ORF">HEB94_003801</name>
</gene>
<sequence length="856" mass="92464">MRTTTKARLTIGAVSSALVALVAVSPGASAAVPTATTPAPESSATVNGAVFADANKNGTQDRGERGLPNVSVSDGVTTVQTDTHGKYELQTDPARRTDEIVFVSQPTGYLVPVDEFKTPQFYKHLGELAVGQEASASFGLVHAPRTSKPNFTFGTFTDTQTLTLNEDVRKIFEGAVGELNQLSDQPEFMIVSGDLTQNSTEPEFVRYRNTTATSRVPIWPAVGNHDFDDQPLYDNYRKYLGPEWYSFDYGNRHFVILENTSGFKDPAQLEWMRNDLATNAKGDKVVTVVAHRPMQAPPTGGGGDSPAPYIDLMEQYNTKLVLTGHTHKNDVDLHAIEGAAHVVTNATSSTLDQTPNGFRVVTFRGSKITYPFKMYGVDHSLTVTSPAPGGRIAANEGSVQVNAYNTTSNVTDVDYRIDGGKWKGLRQSSAFTWAVETRGLGLPVGEHTIEVRVTDDTGETWRETSSFQVVPAEELNAPRMGTDWSMFKGNSAYTGVTQDVLGDNLQLAWTYRTPGTLLTSSPVVVDGVVYAGTRDEDGEANHAIHAIDLATGEQLWRFPTDGQAEATPVVADGIVYAASVRGTLFAIDATTGEKIWSITKGDEVRDGVHRGWMYEPPNYSDGVIYQVYSTGERRLMALDAKTGTQLWDVRLNGGWISETPPALGGGRLYIDGDNDWLVAVNAKTGAEEWRIDDMECTNTTPTYSDELLYMGCEGDELIVLNAATGEEVWRYASPDESFLRGTPTGSSPAIVDGVAYQGFSDGNMTALDAKTGELKWTQRTGGGITSAPIVSGDTVYFGSNDGSVYGLDRATGTPTWKFQIGTWVASSPAITGNTLVVGAWDGNVYAFTADDARRAG</sequence>
<evidence type="ECO:0000259" key="6">
    <source>
        <dbReference type="Pfam" id="PF16371"/>
    </source>
</evidence>
<dbReference type="InterPro" id="IPR032288">
    <property type="entry name" value="Metallophos_C"/>
</dbReference>
<dbReference type="InterPro" id="IPR015943">
    <property type="entry name" value="WD40/YVTN_repeat-like_dom_sf"/>
</dbReference>
<feature type="signal peptide" evidence="2">
    <location>
        <begin position="1"/>
        <end position="30"/>
    </location>
</feature>
<feature type="domain" description="Pyrrolo-quinoline quinone repeat" evidence="4">
    <location>
        <begin position="634"/>
        <end position="778"/>
    </location>
</feature>
<dbReference type="Gene3D" id="2.60.40.10">
    <property type="entry name" value="Immunoglobulins"/>
    <property type="match status" value="2"/>
</dbReference>
<dbReference type="RefSeq" id="WP_192750978.1">
    <property type="nucleotide sequence ID" value="NZ_BAABJL010000069.1"/>
</dbReference>
<dbReference type="SUPFAM" id="SSF117074">
    <property type="entry name" value="Hypothetical protein PA1324"/>
    <property type="match status" value="1"/>
</dbReference>
<proteinExistence type="predicted"/>
<dbReference type="GO" id="GO:0016787">
    <property type="term" value="F:hydrolase activity"/>
    <property type="evidence" value="ECO:0007669"/>
    <property type="project" value="InterPro"/>
</dbReference>
<feature type="chain" id="PRO_5037531211" evidence="2">
    <location>
        <begin position="31"/>
        <end position="856"/>
    </location>
</feature>
<dbReference type="Pfam" id="PF16371">
    <property type="entry name" value="MetallophosN"/>
    <property type="match status" value="1"/>
</dbReference>
<evidence type="ECO:0000259" key="3">
    <source>
        <dbReference type="Pfam" id="PF00149"/>
    </source>
</evidence>
<dbReference type="Pfam" id="PF00149">
    <property type="entry name" value="Metallophos"/>
    <property type="match status" value="1"/>
</dbReference>
<evidence type="ECO:0000313" key="7">
    <source>
        <dbReference type="EMBL" id="MBE1606953.1"/>
    </source>
</evidence>
<accession>A0A927MX80</accession>
<dbReference type="InterPro" id="IPR011047">
    <property type="entry name" value="Quinoprotein_ADH-like_sf"/>
</dbReference>
<dbReference type="Gene3D" id="3.60.21.10">
    <property type="match status" value="1"/>
</dbReference>
<name>A0A927MX80_9ACTN</name>
<evidence type="ECO:0000259" key="4">
    <source>
        <dbReference type="Pfam" id="PF13360"/>
    </source>
</evidence>
<feature type="domain" description="Calcineurin-like phosphoesterase" evidence="3">
    <location>
        <begin position="166"/>
        <end position="328"/>
    </location>
</feature>
<organism evidence="7 8">
    <name type="scientific">Actinopolymorpha pittospori</name>
    <dbReference type="NCBI Taxonomy" id="648752"/>
    <lineage>
        <taxon>Bacteria</taxon>
        <taxon>Bacillati</taxon>
        <taxon>Actinomycetota</taxon>
        <taxon>Actinomycetes</taxon>
        <taxon>Propionibacteriales</taxon>
        <taxon>Actinopolymorphaceae</taxon>
        <taxon>Actinopolymorpha</taxon>
    </lineage>
</organism>
<dbReference type="SMART" id="SM00564">
    <property type="entry name" value="PQQ"/>
    <property type="match status" value="8"/>
</dbReference>
<feature type="domain" description="Calcineurin-like phosphoesterase C-terminal" evidence="5">
    <location>
        <begin position="350"/>
        <end position="430"/>
    </location>
</feature>
<evidence type="ECO:0000313" key="8">
    <source>
        <dbReference type="Proteomes" id="UP000638648"/>
    </source>
</evidence>
<dbReference type="Pfam" id="PF16370">
    <property type="entry name" value="MetallophosC"/>
    <property type="match status" value="1"/>
</dbReference>
<dbReference type="CDD" id="cd00838">
    <property type="entry name" value="MPP_superfamily"/>
    <property type="match status" value="1"/>
</dbReference>
<dbReference type="InterPro" id="IPR002372">
    <property type="entry name" value="PQQ_rpt_dom"/>
</dbReference>
<feature type="region of interest" description="Disordered" evidence="1">
    <location>
        <begin position="55"/>
        <end position="75"/>
    </location>
</feature>
<dbReference type="InterPro" id="IPR018391">
    <property type="entry name" value="PQQ_b-propeller_rpt"/>
</dbReference>
<dbReference type="AlphaFoldDB" id="A0A927MX80"/>
<keyword evidence="2" id="KW-0732">Signal</keyword>